<name>A0A934Q1Y5_9BURK</name>
<keyword evidence="2" id="KW-1185">Reference proteome</keyword>
<sequence>MKHFELTKDMTNIRGQFYPTGHILLMLPDAGAAEAAGRALVDAGLADADIQLITPEVMLGQVVRTIGDSGATLPSPGTEADTVRRFAQYASQGHHALLVRAPDSDDSERVMHALRGHPVAHAQKYRMLVIEDLA</sequence>
<protein>
    <submittedName>
        <fullName evidence="1">RNA-binding protein</fullName>
    </submittedName>
</protein>
<gene>
    <name evidence="1" type="ORF">I8E28_11025</name>
</gene>
<proteinExistence type="predicted"/>
<dbReference type="EMBL" id="JAEDAO010000001">
    <property type="protein sequence ID" value="MBK0393122.1"/>
    <property type="molecule type" value="Genomic_DNA"/>
</dbReference>
<accession>A0A934Q1Y5</accession>
<evidence type="ECO:0000313" key="1">
    <source>
        <dbReference type="EMBL" id="MBK0393122.1"/>
    </source>
</evidence>
<organism evidence="1 2">
    <name type="scientific">Ramlibacter algicola</name>
    <dbReference type="NCBI Taxonomy" id="2795217"/>
    <lineage>
        <taxon>Bacteria</taxon>
        <taxon>Pseudomonadati</taxon>
        <taxon>Pseudomonadota</taxon>
        <taxon>Betaproteobacteria</taxon>
        <taxon>Burkholderiales</taxon>
        <taxon>Comamonadaceae</taxon>
        <taxon>Ramlibacter</taxon>
    </lineage>
</organism>
<comment type="caution">
    <text evidence="1">The sequence shown here is derived from an EMBL/GenBank/DDBJ whole genome shotgun (WGS) entry which is preliminary data.</text>
</comment>
<dbReference type="Proteomes" id="UP000617041">
    <property type="component" value="Unassembled WGS sequence"/>
</dbReference>
<dbReference type="AlphaFoldDB" id="A0A934Q1Y5"/>
<evidence type="ECO:0000313" key="2">
    <source>
        <dbReference type="Proteomes" id="UP000617041"/>
    </source>
</evidence>
<dbReference type="RefSeq" id="WP_200788109.1">
    <property type="nucleotide sequence ID" value="NZ_JAEDAO010000001.1"/>
</dbReference>
<reference evidence="1" key="1">
    <citation type="submission" date="2020-12" db="EMBL/GenBank/DDBJ databases">
        <title>Ramlibacter sp. nov., isolated from a freshwater alga, Cryptomonas.</title>
        <authorList>
            <person name="Kim H.M."/>
            <person name="Jeon C.O."/>
        </authorList>
    </citation>
    <scope>NUCLEOTIDE SEQUENCE</scope>
    <source>
        <strain evidence="1">CrO1</strain>
    </source>
</reference>